<dbReference type="InterPro" id="IPR015287">
    <property type="entry name" value="Colicin_D_immunity_dom"/>
</dbReference>
<comment type="caution">
    <text evidence="2">The sequence shown here is derived from an EMBL/GenBank/DDBJ whole genome shotgun (WGS) entry which is preliminary data.</text>
</comment>
<reference evidence="2 3" key="1">
    <citation type="submission" date="2018-10" db="EMBL/GenBank/DDBJ databases">
        <title>Draft genome of Mycobacterium hodleri strain B.</title>
        <authorList>
            <person name="Amande T.J."/>
            <person name="Mcgenity T.J."/>
        </authorList>
    </citation>
    <scope>NUCLEOTIDE SEQUENCE [LARGE SCALE GENOMIC DNA]</scope>
    <source>
        <strain evidence="2 3">B</strain>
    </source>
</reference>
<name>A0A544VWL6_9MYCO</name>
<evidence type="ECO:0000313" key="2">
    <source>
        <dbReference type="EMBL" id="TQR84387.1"/>
    </source>
</evidence>
<evidence type="ECO:0000313" key="3">
    <source>
        <dbReference type="Proteomes" id="UP000315759"/>
    </source>
</evidence>
<evidence type="ECO:0000259" key="1">
    <source>
        <dbReference type="Pfam" id="PF09204"/>
    </source>
</evidence>
<dbReference type="Proteomes" id="UP000315759">
    <property type="component" value="Unassembled WGS sequence"/>
</dbReference>
<gene>
    <name evidence="2" type="ORF">D8S82_22010</name>
</gene>
<dbReference type="GO" id="GO:0030153">
    <property type="term" value="P:bacteriocin immunity"/>
    <property type="evidence" value="ECO:0007669"/>
    <property type="project" value="InterPro"/>
</dbReference>
<dbReference type="EMBL" id="VIFX01000031">
    <property type="protein sequence ID" value="TQR84387.1"/>
    <property type="molecule type" value="Genomic_DNA"/>
</dbReference>
<organism evidence="2 3">
    <name type="scientific">Mycolicibacterium hodleri</name>
    <dbReference type="NCBI Taxonomy" id="49897"/>
    <lineage>
        <taxon>Bacteria</taxon>
        <taxon>Bacillati</taxon>
        <taxon>Actinomycetota</taxon>
        <taxon>Actinomycetes</taxon>
        <taxon>Mycobacteriales</taxon>
        <taxon>Mycobacteriaceae</taxon>
        <taxon>Mycolicibacterium</taxon>
    </lineage>
</organism>
<dbReference type="AlphaFoldDB" id="A0A544VWL6"/>
<accession>A0A544VWL6</accession>
<sequence>MTARSLRGSRIRARSWMMNQSVAGMARMLENYQDLIRSFVTGERSADEFEVHFLARFKNDPNQVTGREFDILDELFADVDDYVSDPSLRAKTGGLDGDELQRRARDAYTRLYHDRV</sequence>
<keyword evidence="3" id="KW-1185">Reference proteome</keyword>
<dbReference type="GO" id="GO:0015643">
    <property type="term" value="F:toxic substance binding"/>
    <property type="evidence" value="ECO:0007669"/>
    <property type="project" value="InterPro"/>
</dbReference>
<dbReference type="Pfam" id="PF09204">
    <property type="entry name" value="Colicin_immun"/>
    <property type="match status" value="1"/>
</dbReference>
<dbReference type="Gene3D" id="1.20.120.650">
    <property type="entry name" value="Colicin D"/>
    <property type="match status" value="1"/>
</dbReference>
<feature type="domain" description="Colicin D immunity protein" evidence="1">
    <location>
        <begin position="31"/>
        <end position="111"/>
    </location>
</feature>
<proteinExistence type="predicted"/>
<dbReference type="InterPro" id="IPR036471">
    <property type="entry name" value="Colicin_D_sf"/>
</dbReference>
<protein>
    <recommendedName>
        <fullName evidence="1">Colicin D immunity protein domain-containing protein</fullName>
    </recommendedName>
</protein>